<reference evidence="1 2" key="1">
    <citation type="submission" date="2018-06" db="EMBL/GenBank/DDBJ databases">
        <authorList>
            <consortium name="Pathogen Informatics"/>
            <person name="Doyle S."/>
        </authorList>
    </citation>
    <scope>NUCLEOTIDE SEQUENCE [LARGE SCALE GENOMIC DNA]</scope>
    <source>
        <strain evidence="1 2">NCTC7807</strain>
    </source>
</reference>
<dbReference type="EMBL" id="UHID01000007">
    <property type="protein sequence ID" value="SUP60747.1"/>
    <property type="molecule type" value="Genomic_DNA"/>
</dbReference>
<dbReference type="Proteomes" id="UP000254150">
    <property type="component" value="Unassembled WGS sequence"/>
</dbReference>
<evidence type="ECO:0000313" key="2">
    <source>
        <dbReference type="Proteomes" id="UP000254150"/>
    </source>
</evidence>
<dbReference type="AlphaFoldDB" id="A0A380P789"/>
<evidence type="ECO:0000313" key="1">
    <source>
        <dbReference type="EMBL" id="SUP60747.1"/>
    </source>
</evidence>
<sequence length="83" mass="8987">MMASPSLPNGVLDTALVEASRRGNLPIEPEHFAVLLDAPREDFSSKKRARANRLCEVLRAIRYDLPGRPGGIGIVNSAVGNDF</sequence>
<name>A0A380P789_STRGR</name>
<proteinExistence type="predicted"/>
<protein>
    <submittedName>
        <fullName evidence="1">Uncharacterized protein</fullName>
    </submittedName>
</protein>
<organism evidence="1 2">
    <name type="scientific">Streptomyces griseus</name>
    <dbReference type="NCBI Taxonomy" id="1911"/>
    <lineage>
        <taxon>Bacteria</taxon>
        <taxon>Bacillati</taxon>
        <taxon>Actinomycetota</taxon>
        <taxon>Actinomycetes</taxon>
        <taxon>Kitasatosporales</taxon>
        <taxon>Streptomycetaceae</taxon>
        <taxon>Streptomyces</taxon>
    </lineage>
</organism>
<gene>
    <name evidence="1" type="ORF">NCTC7807_04818</name>
</gene>
<accession>A0A380P789</accession>